<feature type="transmembrane region" description="Helical" evidence="4">
    <location>
        <begin position="12"/>
        <end position="31"/>
    </location>
</feature>
<feature type="transmembrane region" description="Helical" evidence="4">
    <location>
        <begin position="341"/>
        <end position="361"/>
    </location>
</feature>
<dbReference type="EMBL" id="NIBS01000010">
    <property type="protein sequence ID" value="PHM27621.1"/>
    <property type="molecule type" value="Genomic_DNA"/>
</dbReference>
<evidence type="ECO:0000313" key="6">
    <source>
        <dbReference type="EMBL" id="PHM27621.1"/>
    </source>
</evidence>
<evidence type="ECO:0000313" key="8">
    <source>
        <dbReference type="Proteomes" id="UP000225833"/>
    </source>
</evidence>
<accession>A0A2D0J0A7</accession>
<evidence type="ECO:0000256" key="1">
    <source>
        <dbReference type="ARBA" id="ARBA00022692"/>
    </source>
</evidence>
<dbReference type="PANTHER" id="PTHR23534">
    <property type="entry name" value="MFS PERMEASE"/>
    <property type="match status" value="1"/>
</dbReference>
<dbReference type="GO" id="GO:0022857">
    <property type="term" value="F:transmembrane transporter activity"/>
    <property type="evidence" value="ECO:0007669"/>
    <property type="project" value="InterPro"/>
</dbReference>
<evidence type="ECO:0000259" key="5">
    <source>
        <dbReference type="PROSITE" id="PS50850"/>
    </source>
</evidence>
<dbReference type="Pfam" id="PF07690">
    <property type="entry name" value="MFS_1"/>
    <property type="match status" value="1"/>
</dbReference>
<dbReference type="RefSeq" id="WP_099136079.1">
    <property type="nucleotide sequence ID" value="NZ_CAWNNJ010000002.1"/>
</dbReference>
<feature type="transmembrane region" description="Helical" evidence="4">
    <location>
        <begin position="298"/>
        <end position="320"/>
    </location>
</feature>
<sequence>MRNFILIILGNIALESAVPLLFTVGGLAGLYLAPLAWLATLPIAIQMVAGSVCSIPLSNLMARYDRRTGFILASMAMIFGGFASAAAIYLDSFMLLLGGHFLIGIAMIGINFLRYAAAESVPKHRAATASSLLLASGIIGVIIGSKLYGKGDSLGFDLPFIGVYTLVSVIGGCAVLAFVPLNREIGYSVNRAEADVSQATGFSSIVTSHYLFFGVVSMVLGHAIMMIVMSAASIASVGYGLGNSETGILIGAHLVAMFAPGVITGMLISRMGANRIILLGALFNLVGFLIGLTNEREIVILGVPLIFAGLGWNLMFLGGTHIINSMPDGISKVRVQGVSETLLATVSTIFALASGGIYEALGWKGLIWAVTIMTLLTITLFFIRALLINRNESPAKNR</sequence>
<gene>
    <name evidence="7" type="ORF">HGO23_05575</name>
    <name evidence="6" type="ORF">Xbud_02201</name>
</gene>
<dbReference type="OrthoDB" id="8558006at2"/>
<feature type="transmembrane region" description="Helical" evidence="4">
    <location>
        <begin position="276"/>
        <end position="292"/>
    </location>
</feature>
<feature type="transmembrane region" description="Helical" evidence="4">
    <location>
        <begin position="37"/>
        <end position="57"/>
    </location>
</feature>
<protein>
    <submittedName>
        <fullName evidence="6">MFS transporter</fullName>
    </submittedName>
</protein>
<evidence type="ECO:0000313" key="7">
    <source>
        <dbReference type="EMBL" id="QTL40824.1"/>
    </source>
</evidence>
<dbReference type="AlphaFoldDB" id="A0A2D0J0A7"/>
<name>A0A2D0J0A7_XENBU</name>
<evidence type="ECO:0000256" key="2">
    <source>
        <dbReference type="ARBA" id="ARBA00022989"/>
    </source>
</evidence>
<feature type="transmembrane region" description="Helical" evidence="4">
    <location>
        <begin position="247"/>
        <end position="269"/>
    </location>
</feature>
<feature type="transmembrane region" description="Helical" evidence="4">
    <location>
        <begin position="210"/>
        <end position="235"/>
    </location>
</feature>
<feature type="transmembrane region" description="Helical" evidence="4">
    <location>
        <begin position="96"/>
        <end position="117"/>
    </location>
</feature>
<dbReference type="EMBL" id="CP072455">
    <property type="protein sequence ID" value="QTL40824.1"/>
    <property type="molecule type" value="Genomic_DNA"/>
</dbReference>
<feature type="transmembrane region" description="Helical" evidence="4">
    <location>
        <begin position="69"/>
        <end position="90"/>
    </location>
</feature>
<reference evidence="6 8" key="1">
    <citation type="journal article" date="2017" name="Nat. Microbiol.">
        <title>Natural product diversity associated with the nematode symbionts Photorhabdus and Xenorhabdus.</title>
        <authorList>
            <person name="Tobias N.J."/>
            <person name="Wolff H."/>
            <person name="Djahanschiri B."/>
            <person name="Grundmann F."/>
            <person name="Kronenwerth M."/>
            <person name="Shi Y.M."/>
            <person name="Simonyi S."/>
            <person name="Grun P."/>
            <person name="Shapiro-Ilan D."/>
            <person name="Pidot S.J."/>
            <person name="Stinear T.P."/>
            <person name="Ebersberger I."/>
            <person name="Bode H.B."/>
        </authorList>
    </citation>
    <scope>NUCLEOTIDE SEQUENCE [LARGE SCALE GENOMIC DNA]</scope>
    <source>
        <strain evidence="6 8">DSM 16342</strain>
    </source>
</reference>
<dbReference type="InterPro" id="IPR036259">
    <property type="entry name" value="MFS_trans_sf"/>
</dbReference>
<evidence type="ECO:0000256" key="3">
    <source>
        <dbReference type="ARBA" id="ARBA00023136"/>
    </source>
</evidence>
<dbReference type="Proteomes" id="UP000665047">
    <property type="component" value="Chromosome"/>
</dbReference>
<keyword evidence="9" id="KW-1185">Reference proteome</keyword>
<feature type="transmembrane region" description="Helical" evidence="4">
    <location>
        <begin position="161"/>
        <end position="181"/>
    </location>
</feature>
<feature type="transmembrane region" description="Helical" evidence="4">
    <location>
        <begin position="129"/>
        <end position="149"/>
    </location>
</feature>
<dbReference type="Gene3D" id="1.20.1250.20">
    <property type="entry name" value="MFS general substrate transporter like domains"/>
    <property type="match status" value="1"/>
</dbReference>
<feature type="domain" description="Major facilitator superfamily (MFS) profile" evidence="5">
    <location>
        <begin position="209"/>
        <end position="398"/>
    </location>
</feature>
<feature type="transmembrane region" description="Helical" evidence="4">
    <location>
        <begin position="367"/>
        <end position="388"/>
    </location>
</feature>
<organism evidence="6 8">
    <name type="scientific">Xenorhabdus budapestensis</name>
    <dbReference type="NCBI Taxonomy" id="290110"/>
    <lineage>
        <taxon>Bacteria</taxon>
        <taxon>Pseudomonadati</taxon>
        <taxon>Pseudomonadota</taxon>
        <taxon>Gammaproteobacteria</taxon>
        <taxon>Enterobacterales</taxon>
        <taxon>Morganellaceae</taxon>
        <taxon>Xenorhabdus</taxon>
    </lineage>
</organism>
<dbReference type="Proteomes" id="UP000225833">
    <property type="component" value="Unassembled WGS sequence"/>
</dbReference>
<dbReference type="PANTHER" id="PTHR23534:SF1">
    <property type="entry name" value="MAJOR FACILITATOR SUPERFAMILY PROTEIN"/>
    <property type="match status" value="1"/>
</dbReference>
<keyword evidence="3 4" id="KW-0472">Membrane</keyword>
<dbReference type="PROSITE" id="PS50850">
    <property type="entry name" value="MFS"/>
    <property type="match status" value="1"/>
</dbReference>
<dbReference type="InterPro" id="IPR020846">
    <property type="entry name" value="MFS_dom"/>
</dbReference>
<evidence type="ECO:0000313" key="9">
    <source>
        <dbReference type="Proteomes" id="UP000665047"/>
    </source>
</evidence>
<keyword evidence="2 4" id="KW-1133">Transmembrane helix</keyword>
<keyword evidence="1 4" id="KW-0812">Transmembrane</keyword>
<proteinExistence type="predicted"/>
<reference evidence="7 9" key="2">
    <citation type="submission" date="2021-03" db="EMBL/GenBank/DDBJ databases">
        <title>Complete Genome Sequence Data of Xenorhabdus budapestensis strain C72, a Candidate Biological Control Agent, from China.</title>
        <authorList>
            <person name="LI B."/>
            <person name="WANG S."/>
            <person name="QIU D."/>
        </authorList>
    </citation>
    <scope>NUCLEOTIDE SEQUENCE [LARGE SCALE GENOMIC DNA]</scope>
    <source>
        <strain evidence="7 9">C-7-2</strain>
    </source>
</reference>
<dbReference type="InterPro" id="IPR011701">
    <property type="entry name" value="MFS"/>
</dbReference>
<dbReference type="SUPFAM" id="SSF103473">
    <property type="entry name" value="MFS general substrate transporter"/>
    <property type="match status" value="1"/>
</dbReference>
<evidence type="ECO:0000256" key="4">
    <source>
        <dbReference type="SAM" id="Phobius"/>
    </source>
</evidence>